<organism evidence="11">
    <name type="scientific">Hypotaenidia okinawae</name>
    <dbReference type="NCBI Taxonomy" id="2861861"/>
    <lineage>
        <taxon>Eukaryota</taxon>
        <taxon>Metazoa</taxon>
        <taxon>Chordata</taxon>
        <taxon>Craniata</taxon>
        <taxon>Vertebrata</taxon>
        <taxon>Euteleostomi</taxon>
        <taxon>Archelosauria</taxon>
        <taxon>Archosauria</taxon>
        <taxon>Dinosauria</taxon>
        <taxon>Saurischia</taxon>
        <taxon>Theropoda</taxon>
        <taxon>Coelurosauria</taxon>
        <taxon>Aves</taxon>
        <taxon>Neognathae</taxon>
        <taxon>Neoaves</taxon>
        <taxon>Gruiformes</taxon>
        <taxon>Rallidae</taxon>
        <taxon>Hypotaenidia</taxon>
    </lineage>
</organism>
<dbReference type="GO" id="GO:0016020">
    <property type="term" value="C:membrane"/>
    <property type="evidence" value="ECO:0007669"/>
    <property type="project" value="UniProtKB-SubCell"/>
</dbReference>
<feature type="chain" id="PRO_5026288541" evidence="9">
    <location>
        <begin position="30"/>
        <end position="289"/>
    </location>
</feature>
<evidence type="ECO:0000256" key="3">
    <source>
        <dbReference type="ARBA" id="ARBA00022737"/>
    </source>
</evidence>
<keyword evidence="9" id="KW-0732">Signal</keyword>
<evidence type="ECO:0000256" key="9">
    <source>
        <dbReference type="SAM" id="SignalP"/>
    </source>
</evidence>
<reference evidence="11" key="1">
    <citation type="submission" date="2020-03" db="EMBL/GenBank/DDBJ databases">
        <title>Okinawa Rail whole genome shotgun sequence.</title>
        <authorList>
            <person name="Nakajima N."/>
            <person name="Onuma M."/>
            <person name="Endoh D."/>
        </authorList>
    </citation>
    <scope>NUCLEOTIDE SEQUENCE</scope>
</reference>
<feature type="transmembrane region" description="Helical" evidence="8">
    <location>
        <begin position="138"/>
        <end position="160"/>
    </location>
</feature>
<dbReference type="PANTHER" id="PTHR17068:SF3">
    <property type="entry name" value="MYELOID-ASSOCIATED DIFFERENTIATION MARKER"/>
    <property type="match status" value="1"/>
</dbReference>
<comment type="subcellular location">
    <subcellularLocation>
        <location evidence="1">Membrane</location>
        <topology evidence="1">Multi-pass membrane protein</topology>
    </subcellularLocation>
</comment>
<feature type="transmembrane region" description="Helical" evidence="8">
    <location>
        <begin position="108"/>
        <end position="126"/>
    </location>
</feature>
<feature type="transmembrane region" description="Helical" evidence="8">
    <location>
        <begin position="69"/>
        <end position="88"/>
    </location>
</feature>
<dbReference type="InterPro" id="IPR047123">
    <property type="entry name" value="MYADM-like"/>
</dbReference>
<evidence type="ECO:0000256" key="5">
    <source>
        <dbReference type="ARBA" id="ARBA00023136"/>
    </source>
</evidence>
<evidence type="ECO:0000256" key="4">
    <source>
        <dbReference type="ARBA" id="ARBA00022989"/>
    </source>
</evidence>
<dbReference type="PANTHER" id="PTHR17068">
    <property type="entry name" value="MYELOID-ASSOCIATED DIFFERENTIATION MARKER MYADM FAMILY MEMBER"/>
    <property type="match status" value="1"/>
</dbReference>
<feature type="transmembrane region" description="Helical" evidence="8">
    <location>
        <begin position="261"/>
        <end position="279"/>
    </location>
</feature>
<dbReference type="PROSITE" id="PS51225">
    <property type="entry name" value="MARVEL"/>
    <property type="match status" value="1"/>
</dbReference>
<feature type="transmembrane region" description="Helical" evidence="8">
    <location>
        <begin position="39"/>
        <end position="57"/>
    </location>
</feature>
<dbReference type="AlphaFoldDB" id="A0A6G1RF82"/>
<proteinExistence type="inferred from homology"/>
<comment type="similarity">
    <text evidence="6">Belongs to the MAL family.</text>
</comment>
<reference evidence="11" key="2">
    <citation type="submission" date="2020-03" db="EMBL/GenBank/DDBJ databases">
        <authorList>
            <consortium name="Environmental Genome Science Research Promotion Project"/>
            <person name="Nakajima N."/>
            <person name="Onuma M."/>
            <person name="Endoh D."/>
        </authorList>
    </citation>
    <scope>NUCLEOTIDE SEQUENCE</scope>
</reference>
<feature type="transmembrane region" description="Helical" evidence="8">
    <location>
        <begin position="213"/>
        <end position="235"/>
    </location>
</feature>
<evidence type="ECO:0000256" key="6">
    <source>
        <dbReference type="ARBA" id="ARBA00034721"/>
    </source>
</evidence>
<protein>
    <submittedName>
        <fullName evidence="11">Myeloid associated differentiation marker like 2</fullName>
    </submittedName>
</protein>
<keyword evidence="5 7" id="KW-0472">Membrane</keyword>
<feature type="signal peptide" evidence="9">
    <location>
        <begin position="1"/>
        <end position="29"/>
    </location>
</feature>
<feature type="domain" description="MARVEL" evidence="10">
    <location>
        <begin position="138"/>
        <end position="286"/>
    </location>
</feature>
<keyword evidence="3" id="KW-0677">Repeat</keyword>
<dbReference type="EMBL" id="ICPP01004677">
    <property type="protein sequence ID" value="LAC37321.1"/>
    <property type="molecule type" value="Transcribed_RNA"/>
</dbReference>
<name>A0A6G1RF82_9GRUI</name>
<evidence type="ECO:0000259" key="10">
    <source>
        <dbReference type="PROSITE" id="PS51225"/>
    </source>
</evidence>
<evidence type="ECO:0000256" key="1">
    <source>
        <dbReference type="ARBA" id="ARBA00004141"/>
    </source>
</evidence>
<evidence type="ECO:0000313" key="11">
    <source>
        <dbReference type="EMBL" id="LAC37321.1"/>
    </source>
</evidence>
<feature type="transmembrane region" description="Helical" evidence="8">
    <location>
        <begin position="172"/>
        <end position="201"/>
    </location>
</feature>
<dbReference type="InterPro" id="IPR008253">
    <property type="entry name" value="Marvel"/>
</dbReference>
<evidence type="ECO:0000256" key="7">
    <source>
        <dbReference type="PROSITE-ProRule" id="PRU00581"/>
    </source>
</evidence>
<accession>A0A6G1RF82</accession>
<keyword evidence="2 7" id="KW-0812">Transmembrane</keyword>
<evidence type="ECO:0000256" key="2">
    <source>
        <dbReference type="ARBA" id="ARBA00022692"/>
    </source>
</evidence>
<sequence length="289" mass="30364">MPPPCRIPSPLRWAQALSCCLAFSTAAAAGPWLPGEGDGCIAAWAISFSLTLLLLLAEMAGRLPSRRDIPLVHGMAAAMACTAAAVIWSMGHLRGGGGTDGRPRALRATATASSCLAALLYGAEVIRDRAKPGQTAPYLATPSGLLKVAETFLALLLLGLAAEQGAGSGPEAWRWCLGIYCVSFALGVLLVAGCLWGWGWCGWSQDPISTRRLLGAYAALGVVAYGAAVVLWPLYGFRDEMGGQARRPSGCRPTCPWDRRVLVALLTAFNLVAYGVDLVQTGRLVLLRA</sequence>
<keyword evidence="4 8" id="KW-1133">Transmembrane helix</keyword>
<evidence type="ECO:0000256" key="8">
    <source>
        <dbReference type="SAM" id="Phobius"/>
    </source>
</evidence>